<dbReference type="EMBL" id="CP019948">
    <property type="protein sequence ID" value="ARN81413.1"/>
    <property type="molecule type" value="Genomic_DNA"/>
</dbReference>
<proteinExistence type="predicted"/>
<dbReference type="RefSeq" id="WP_085771515.1">
    <property type="nucleotide sequence ID" value="NZ_AP027149.1"/>
</dbReference>
<evidence type="ECO:0000259" key="2">
    <source>
        <dbReference type="Pfam" id="PF18557"/>
    </source>
</evidence>
<dbReference type="AlphaFoldDB" id="A0A1W6MUY4"/>
<organism evidence="3 4">
    <name type="scientific">Methylocystis bryophila</name>
    <dbReference type="NCBI Taxonomy" id="655015"/>
    <lineage>
        <taxon>Bacteria</taxon>
        <taxon>Pseudomonadati</taxon>
        <taxon>Pseudomonadota</taxon>
        <taxon>Alphaproteobacteria</taxon>
        <taxon>Hyphomicrobiales</taxon>
        <taxon>Methylocystaceae</taxon>
        <taxon>Methylocystis</taxon>
    </lineage>
</organism>
<keyword evidence="4" id="KW-1185">Reference proteome</keyword>
<dbReference type="OrthoDB" id="8454456at2"/>
<gene>
    <name evidence="3" type="ORF">B1812_10370</name>
</gene>
<dbReference type="Pfam" id="PF18557">
    <property type="entry name" value="NepR"/>
    <property type="match status" value="1"/>
</dbReference>
<name>A0A1W6MUY4_9HYPH</name>
<feature type="region of interest" description="Disordered" evidence="1">
    <location>
        <begin position="46"/>
        <end position="78"/>
    </location>
</feature>
<evidence type="ECO:0000313" key="3">
    <source>
        <dbReference type="EMBL" id="ARN81413.1"/>
    </source>
</evidence>
<feature type="domain" description="Anti-sigma factor NepR" evidence="2">
    <location>
        <begin position="13"/>
        <end position="43"/>
    </location>
</feature>
<sequence length="92" mass="10173">MRSKPSPALQVSEQIGKELRAIYDGVLHEPIPDRFRALIERLGEEAGSAAPDPRLASTLAPQPASSPTRLGPVERDAKKWKPVFRTNRALNF</sequence>
<dbReference type="KEGG" id="mbry:B1812_10370"/>
<accession>A0A1W6MUY4</accession>
<reference evidence="3 4" key="1">
    <citation type="submission" date="2017-02" db="EMBL/GenBank/DDBJ databases">
        <authorList>
            <person name="Peterson S.W."/>
        </authorList>
    </citation>
    <scope>NUCLEOTIDE SEQUENCE [LARGE SCALE GENOMIC DNA]</scope>
    <source>
        <strain evidence="3 4">S285</strain>
    </source>
</reference>
<feature type="compositionally biased region" description="Polar residues" evidence="1">
    <location>
        <begin position="59"/>
        <end position="68"/>
    </location>
</feature>
<evidence type="ECO:0000256" key="1">
    <source>
        <dbReference type="SAM" id="MobiDB-lite"/>
    </source>
</evidence>
<dbReference type="Proteomes" id="UP000193978">
    <property type="component" value="Chromosome"/>
</dbReference>
<protein>
    <recommendedName>
        <fullName evidence="2">Anti-sigma factor NepR domain-containing protein</fullName>
    </recommendedName>
</protein>
<evidence type="ECO:0000313" key="4">
    <source>
        <dbReference type="Proteomes" id="UP000193978"/>
    </source>
</evidence>
<dbReference type="InterPro" id="IPR041649">
    <property type="entry name" value="NepR"/>
</dbReference>